<evidence type="ECO:0000313" key="1">
    <source>
        <dbReference type="EMBL" id="RHK53270.1"/>
    </source>
</evidence>
<dbReference type="Pfam" id="PF14053">
    <property type="entry name" value="DUF4248"/>
    <property type="match status" value="1"/>
</dbReference>
<dbReference type="AlphaFoldDB" id="A0A415GS91"/>
<dbReference type="RefSeq" id="WP_118354363.1">
    <property type="nucleotide sequence ID" value="NZ_JADYTZ010000002.1"/>
</dbReference>
<evidence type="ECO:0000313" key="2">
    <source>
        <dbReference type="Proteomes" id="UP000286598"/>
    </source>
</evidence>
<gene>
    <name evidence="1" type="ORF">DW060_00070</name>
</gene>
<reference evidence="1 2" key="1">
    <citation type="submission" date="2018-08" db="EMBL/GenBank/DDBJ databases">
        <title>A genome reference for cultivated species of the human gut microbiota.</title>
        <authorList>
            <person name="Zou Y."/>
            <person name="Xue W."/>
            <person name="Luo G."/>
        </authorList>
    </citation>
    <scope>NUCLEOTIDE SEQUENCE [LARGE SCALE GENOMIC DNA]</scope>
    <source>
        <strain evidence="1 2">AF42-9</strain>
    </source>
</reference>
<name>A0A415GS91_9BACT</name>
<dbReference type="EMBL" id="QRNO01000001">
    <property type="protein sequence ID" value="RHK53270.1"/>
    <property type="molecule type" value="Genomic_DNA"/>
</dbReference>
<dbReference type="OrthoDB" id="1122631at2"/>
<protein>
    <submittedName>
        <fullName evidence="1">DUF4248 domain-containing protein</fullName>
    </submittedName>
</protein>
<dbReference type="Proteomes" id="UP000286598">
    <property type="component" value="Unassembled WGS sequence"/>
</dbReference>
<keyword evidence="2" id="KW-1185">Reference proteome</keyword>
<sequence length="72" mass="8420">MNNFKIQPYTKKELALLYFPTAEPHAAVNRLMSWVNRCKPLHKALLDQGYQKTSKWLSPREVKLITEHLGEP</sequence>
<dbReference type="InterPro" id="IPR025342">
    <property type="entry name" value="DUF4248"/>
</dbReference>
<proteinExistence type="predicted"/>
<organism evidence="1 2">
    <name type="scientific">Leyella stercorea</name>
    <dbReference type="NCBI Taxonomy" id="363265"/>
    <lineage>
        <taxon>Bacteria</taxon>
        <taxon>Pseudomonadati</taxon>
        <taxon>Bacteroidota</taxon>
        <taxon>Bacteroidia</taxon>
        <taxon>Bacteroidales</taxon>
        <taxon>Prevotellaceae</taxon>
        <taxon>Leyella</taxon>
    </lineage>
</organism>
<accession>A0A415GS91</accession>
<comment type="caution">
    <text evidence="1">The sequence shown here is derived from an EMBL/GenBank/DDBJ whole genome shotgun (WGS) entry which is preliminary data.</text>
</comment>